<keyword evidence="2" id="KW-1185">Reference proteome</keyword>
<protein>
    <submittedName>
        <fullName evidence="1">Uncharacterized protein</fullName>
    </submittedName>
</protein>
<organism evidence="1 2">
    <name type="scientific">Hohenbuehelia grisea</name>
    <dbReference type="NCBI Taxonomy" id="104357"/>
    <lineage>
        <taxon>Eukaryota</taxon>
        <taxon>Fungi</taxon>
        <taxon>Dikarya</taxon>
        <taxon>Basidiomycota</taxon>
        <taxon>Agaricomycotina</taxon>
        <taxon>Agaricomycetes</taxon>
        <taxon>Agaricomycetidae</taxon>
        <taxon>Agaricales</taxon>
        <taxon>Pleurotineae</taxon>
        <taxon>Pleurotaceae</taxon>
        <taxon>Hohenbuehelia</taxon>
    </lineage>
</organism>
<name>A0ABR3JPL2_9AGAR</name>
<gene>
    <name evidence="1" type="ORF">HGRIS_001047</name>
</gene>
<dbReference type="Proteomes" id="UP001556367">
    <property type="component" value="Unassembled WGS sequence"/>
</dbReference>
<dbReference type="EMBL" id="JASNQZ010000005">
    <property type="protein sequence ID" value="KAL0957233.1"/>
    <property type="molecule type" value="Genomic_DNA"/>
</dbReference>
<accession>A0ABR3JPL2</accession>
<proteinExistence type="predicted"/>
<evidence type="ECO:0000313" key="1">
    <source>
        <dbReference type="EMBL" id="KAL0957233.1"/>
    </source>
</evidence>
<sequence>MSHEVLASYRSFTSSHFNSGLDSARLQAEAHIAIQLKGQFSFVASRAKGWMRRGAIEEEVNRLEKNQRSCRLRFITSASARTECNVIVHHQEQMDHLLHMEDLVSYMIVHSQTFPPLHVYEPDEINWQFIHRQVLRISSELERRKGTGTHLTAMPMQDFEEQVGVHLTTGANFQAILSLALDTVNAVHLPAHPC</sequence>
<reference evidence="2" key="1">
    <citation type="submission" date="2024-06" db="EMBL/GenBank/DDBJ databases">
        <title>Multi-omics analyses provide insights into the biosynthesis of the anticancer antibiotic pleurotin in Hohenbuehelia grisea.</title>
        <authorList>
            <person name="Weaver J.A."/>
            <person name="Alberti F."/>
        </authorList>
    </citation>
    <scope>NUCLEOTIDE SEQUENCE [LARGE SCALE GENOMIC DNA]</scope>
    <source>
        <strain evidence="2">T-177</strain>
    </source>
</reference>
<comment type="caution">
    <text evidence="1">The sequence shown here is derived from an EMBL/GenBank/DDBJ whole genome shotgun (WGS) entry which is preliminary data.</text>
</comment>
<evidence type="ECO:0000313" key="2">
    <source>
        <dbReference type="Proteomes" id="UP001556367"/>
    </source>
</evidence>